<dbReference type="EMBL" id="OB690405">
    <property type="protein sequence ID" value="CAD7237652.1"/>
    <property type="molecule type" value="Genomic_DNA"/>
</dbReference>
<sequence length="47" mass="5905">RETRGQERGHWVRPDAFVYPRLHPSAHHIRSRNRFHLPHLERFDLHW</sequence>
<evidence type="ECO:0000313" key="1">
    <source>
        <dbReference type="EMBL" id="CAD7237652.1"/>
    </source>
</evidence>
<dbReference type="AlphaFoldDB" id="A0A7R8ZX38"/>
<feature type="non-terminal residue" evidence="1">
    <location>
        <position position="1"/>
    </location>
</feature>
<name>A0A7R8ZX38_9CRUS</name>
<proteinExistence type="predicted"/>
<protein>
    <submittedName>
        <fullName evidence="1">Uncharacterized protein</fullName>
    </submittedName>
</protein>
<gene>
    <name evidence="1" type="ORF">CTOB1V02_LOCUS15467</name>
</gene>
<accession>A0A7R8ZX38</accession>
<organism evidence="1">
    <name type="scientific">Cyprideis torosa</name>
    <dbReference type="NCBI Taxonomy" id="163714"/>
    <lineage>
        <taxon>Eukaryota</taxon>
        <taxon>Metazoa</taxon>
        <taxon>Ecdysozoa</taxon>
        <taxon>Arthropoda</taxon>
        <taxon>Crustacea</taxon>
        <taxon>Oligostraca</taxon>
        <taxon>Ostracoda</taxon>
        <taxon>Podocopa</taxon>
        <taxon>Podocopida</taxon>
        <taxon>Cytherocopina</taxon>
        <taxon>Cytheroidea</taxon>
        <taxon>Cytherideidae</taxon>
        <taxon>Cyprideis</taxon>
    </lineage>
</organism>
<reference evidence="1" key="1">
    <citation type="submission" date="2020-11" db="EMBL/GenBank/DDBJ databases">
        <authorList>
            <person name="Tran Van P."/>
        </authorList>
    </citation>
    <scope>NUCLEOTIDE SEQUENCE</scope>
</reference>